<proteinExistence type="predicted"/>
<gene>
    <name evidence="1" type="ORF">BDR25DRAFT_349960</name>
</gene>
<protein>
    <submittedName>
        <fullName evidence="1">Uncharacterized protein</fullName>
    </submittedName>
</protein>
<evidence type="ECO:0000313" key="1">
    <source>
        <dbReference type="EMBL" id="KAF2475676.1"/>
    </source>
</evidence>
<keyword evidence="2" id="KW-1185">Reference proteome</keyword>
<comment type="caution">
    <text evidence="1">The sequence shown here is derived from an EMBL/GenBank/DDBJ whole genome shotgun (WGS) entry which is preliminary data.</text>
</comment>
<organism evidence="1 2">
    <name type="scientific">Lindgomyces ingoldianus</name>
    <dbReference type="NCBI Taxonomy" id="673940"/>
    <lineage>
        <taxon>Eukaryota</taxon>
        <taxon>Fungi</taxon>
        <taxon>Dikarya</taxon>
        <taxon>Ascomycota</taxon>
        <taxon>Pezizomycotina</taxon>
        <taxon>Dothideomycetes</taxon>
        <taxon>Pleosporomycetidae</taxon>
        <taxon>Pleosporales</taxon>
        <taxon>Lindgomycetaceae</taxon>
        <taxon>Lindgomyces</taxon>
    </lineage>
</organism>
<dbReference type="Proteomes" id="UP000799755">
    <property type="component" value="Unassembled WGS sequence"/>
</dbReference>
<dbReference type="EMBL" id="MU003495">
    <property type="protein sequence ID" value="KAF2475676.1"/>
    <property type="molecule type" value="Genomic_DNA"/>
</dbReference>
<evidence type="ECO:0000313" key="2">
    <source>
        <dbReference type="Proteomes" id="UP000799755"/>
    </source>
</evidence>
<sequence length="63" mass="7297">MSLMLIVNHYAQYVRTFRSSIRCSFPYCNRAYLLVDQVCHKSFTTSCSSLYHAAHLCTPLFLS</sequence>
<name>A0ACB6R948_9PLEO</name>
<reference evidence="1" key="1">
    <citation type="journal article" date="2020" name="Stud. Mycol.">
        <title>101 Dothideomycetes genomes: a test case for predicting lifestyles and emergence of pathogens.</title>
        <authorList>
            <person name="Haridas S."/>
            <person name="Albert R."/>
            <person name="Binder M."/>
            <person name="Bloem J."/>
            <person name="Labutti K."/>
            <person name="Salamov A."/>
            <person name="Andreopoulos B."/>
            <person name="Baker S."/>
            <person name="Barry K."/>
            <person name="Bills G."/>
            <person name="Bluhm B."/>
            <person name="Cannon C."/>
            <person name="Castanera R."/>
            <person name="Culley D."/>
            <person name="Daum C."/>
            <person name="Ezra D."/>
            <person name="Gonzalez J."/>
            <person name="Henrissat B."/>
            <person name="Kuo A."/>
            <person name="Liang C."/>
            <person name="Lipzen A."/>
            <person name="Lutzoni F."/>
            <person name="Magnuson J."/>
            <person name="Mondo S."/>
            <person name="Nolan M."/>
            <person name="Ohm R."/>
            <person name="Pangilinan J."/>
            <person name="Park H.-J."/>
            <person name="Ramirez L."/>
            <person name="Alfaro M."/>
            <person name="Sun H."/>
            <person name="Tritt A."/>
            <person name="Yoshinaga Y."/>
            <person name="Zwiers L.-H."/>
            <person name="Turgeon B."/>
            <person name="Goodwin S."/>
            <person name="Spatafora J."/>
            <person name="Crous P."/>
            <person name="Grigoriev I."/>
        </authorList>
    </citation>
    <scope>NUCLEOTIDE SEQUENCE</scope>
    <source>
        <strain evidence="1">ATCC 200398</strain>
    </source>
</reference>
<accession>A0ACB6R948</accession>